<organism evidence="2 3">
    <name type="scientific">Aplosporella prunicola CBS 121167</name>
    <dbReference type="NCBI Taxonomy" id="1176127"/>
    <lineage>
        <taxon>Eukaryota</taxon>
        <taxon>Fungi</taxon>
        <taxon>Dikarya</taxon>
        <taxon>Ascomycota</taxon>
        <taxon>Pezizomycotina</taxon>
        <taxon>Dothideomycetes</taxon>
        <taxon>Dothideomycetes incertae sedis</taxon>
        <taxon>Botryosphaeriales</taxon>
        <taxon>Aplosporellaceae</taxon>
        <taxon>Aplosporella</taxon>
    </lineage>
</organism>
<feature type="compositionally biased region" description="Acidic residues" evidence="1">
    <location>
        <begin position="35"/>
        <end position="50"/>
    </location>
</feature>
<name>A0A6A6AYQ8_9PEZI</name>
<proteinExistence type="predicted"/>
<accession>A0A6A6AYQ8</accession>
<gene>
    <name evidence="2" type="ORF">K452DRAFT_303393</name>
</gene>
<dbReference type="RefSeq" id="XP_033391359.1">
    <property type="nucleotide sequence ID" value="XM_033542713.1"/>
</dbReference>
<evidence type="ECO:0000313" key="3">
    <source>
        <dbReference type="Proteomes" id="UP000799438"/>
    </source>
</evidence>
<keyword evidence="3" id="KW-1185">Reference proteome</keyword>
<feature type="region of interest" description="Disordered" evidence="1">
    <location>
        <begin position="30"/>
        <end position="50"/>
    </location>
</feature>
<dbReference type="EMBL" id="ML995562">
    <property type="protein sequence ID" value="KAF2135641.1"/>
    <property type="molecule type" value="Genomic_DNA"/>
</dbReference>
<dbReference type="AlphaFoldDB" id="A0A6A6AYQ8"/>
<sequence length="50" mass="5969">TQRSHDWASPKYRFTREQKRAWRVLVVEARKEAEGESGEESEEEEEEESS</sequence>
<dbReference type="Proteomes" id="UP000799438">
    <property type="component" value="Unassembled WGS sequence"/>
</dbReference>
<feature type="non-terminal residue" evidence="2">
    <location>
        <position position="1"/>
    </location>
</feature>
<protein>
    <submittedName>
        <fullName evidence="2">Uncharacterized protein</fullName>
    </submittedName>
</protein>
<evidence type="ECO:0000256" key="1">
    <source>
        <dbReference type="SAM" id="MobiDB-lite"/>
    </source>
</evidence>
<evidence type="ECO:0000313" key="2">
    <source>
        <dbReference type="EMBL" id="KAF2135641.1"/>
    </source>
</evidence>
<dbReference type="GeneID" id="54300210"/>
<reference evidence="2" key="1">
    <citation type="journal article" date="2020" name="Stud. Mycol.">
        <title>101 Dothideomycetes genomes: a test case for predicting lifestyles and emergence of pathogens.</title>
        <authorList>
            <person name="Haridas S."/>
            <person name="Albert R."/>
            <person name="Binder M."/>
            <person name="Bloem J."/>
            <person name="Labutti K."/>
            <person name="Salamov A."/>
            <person name="Andreopoulos B."/>
            <person name="Baker S."/>
            <person name="Barry K."/>
            <person name="Bills G."/>
            <person name="Bluhm B."/>
            <person name="Cannon C."/>
            <person name="Castanera R."/>
            <person name="Culley D."/>
            <person name="Daum C."/>
            <person name="Ezra D."/>
            <person name="Gonzalez J."/>
            <person name="Henrissat B."/>
            <person name="Kuo A."/>
            <person name="Liang C."/>
            <person name="Lipzen A."/>
            <person name="Lutzoni F."/>
            <person name="Magnuson J."/>
            <person name="Mondo S."/>
            <person name="Nolan M."/>
            <person name="Ohm R."/>
            <person name="Pangilinan J."/>
            <person name="Park H.-J."/>
            <person name="Ramirez L."/>
            <person name="Alfaro M."/>
            <person name="Sun H."/>
            <person name="Tritt A."/>
            <person name="Yoshinaga Y."/>
            <person name="Zwiers L.-H."/>
            <person name="Turgeon B."/>
            <person name="Goodwin S."/>
            <person name="Spatafora J."/>
            <person name="Crous P."/>
            <person name="Grigoriev I."/>
        </authorList>
    </citation>
    <scope>NUCLEOTIDE SEQUENCE</scope>
    <source>
        <strain evidence="2">CBS 121167</strain>
    </source>
</reference>